<dbReference type="PANTHER" id="PTHR41521:SF4">
    <property type="entry name" value="BLR0684 PROTEIN"/>
    <property type="match status" value="1"/>
</dbReference>
<dbReference type="InterPro" id="IPR011008">
    <property type="entry name" value="Dimeric_a/b-barrel"/>
</dbReference>
<dbReference type="RefSeq" id="WP_354152272.1">
    <property type="nucleotide sequence ID" value="NZ_JBEPMN010000011.1"/>
</dbReference>
<accession>A0ABV2KMX9</accession>
<protein>
    <submittedName>
        <fullName evidence="2">Uncharacterized protein (DUF1330 family)</fullName>
    </submittedName>
</protein>
<dbReference type="PANTHER" id="PTHR41521">
    <property type="match status" value="1"/>
</dbReference>
<evidence type="ECO:0000313" key="3">
    <source>
        <dbReference type="Proteomes" id="UP001549143"/>
    </source>
</evidence>
<proteinExistence type="predicted"/>
<evidence type="ECO:0000313" key="2">
    <source>
        <dbReference type="EMBL" id="MET3662421.1"/>
    </source>
</evidence>
<comment type="caution">
    <text evidence="2">The sequence shown here is derived from an EMBL/GenBank/DDBJ whole genome shotgun (WGS) entry which is preliminary data.</text>
</comment>
<organism evidence="2 3">
    <name type="scientific">Aquamicrobium ahrensii</name>
    <dbReference type="NCBI Taxonomy" id="469551"/>
    <lineage>
        <taxon>Bacteria</taxon>
        <taxon>Pseudomonadati</taxon>
        <taxon>Pseudomonadota</taxon>
        <taxon>Alphaproteobacteria</taxon>
        <taxon>Hyphomicrobiales</taxon>
        <taxon>Phyllobacteriaceae</taxon>
        <taxon>Aquamicrobium</taxon>
    </lineage>
</organism>
<reference evidence="2 3" key="1">
    <citation type="submission" date="2024-06" db="EMBL/GenBank/DDBJ databases">
        <title>Genomic Encyclopedia of Type Strains, Phase IV (KMG-IV): sequencing the most valuable type-strain genomes for metagenomic binning, comparative biology and taxonomic classification.</title>
        <authorList>
            <person name="Goeker M."/>
        </authorList>
    </citation>
    <scope>NUCLEOTIDE SEQUENCE [LARGE SCALE GENOMIC DNA]</scope>
    <source>
        <strain evidence="2 3">DSM 19730</strain>
    </source>
</reference>
<dbReference type="SUPFAM" id="SSF54909">
    <property type="entry name" value="Dimeric alpha+beta barrel"/>
    <property type="match status" value="1"/>
</dbReference>
<dbReference type="InterPro" id="IPR010753">
    <property type="entry name" value="DUF1330"/>
</dbReference>
<dbReference type="Proteomes" id="UP001549143">
    <property type="component" value="Unassembled WGS sequence"/>
</dbReference>
<gene>
    <name evidence="2" type="ORF">ABID44_002759</name>
</gene>
<evidence type="ECO:0000259" key="1">
    <source>
        <dbReference type="Pfam" id="PF07045"/>
    </source>
</evidence>
<keyword evidence="3" id="KW-1185">Reference proteome</keyword>
<dbReference type="Gene3D" id="3.30.70.100">
    <property type="match status" value="1"/>
</dbReference>
<dbReference type="EMBL" id="JBEPMN010000011">
    <property type="protein sequence ID" value="MET3662421.1"/>
    <property type="molecule type" value="Genomic_DNA"/>
</dbReference>
<dbReference type="Pfam" id="PF07045">
    <property type="entry name" value="DUF1330"/>
    <property type="match status" value="1"/>
</dbReference>
<feature type="domain" description="DUF1330" evidence="1">
    <location>
        <begin position="3"/>
        <end position="92"/>
    </location>
</feature>
<name>A0ABV2KMX9_9HYPH</name>
<sequence length="93" mass="10326">MPAHVIIEVQVKDAGLYEDYRHKLPPTMTPFGGVPIVRGFAEVLEGRTPMDRVSVIEFPDRESAFAWYSSPQVQALGEQRRAAADVTVRLVAS</sequence>